<organism evidence="6 7">
    <name type="scientific">Tardiphaga robiniae</name>
    <dbReference type="NCBI Taxonomy" id="943830"/>
    <lineage>
        <taxon>Bacteria</taxon>
        <taxon>Pseudomonadati</taxon>
        <taxon>Pseudomonadota</taxon>
        <taxon>Alphaproteobacteria</taxon>
        <taxon>Hyphomicrobiales</taxon>
        <taxon>Nitrobacteraceae</taxon>
        <taxon>Tardiphaga</taxon>
    </lineage>
</organism>
<keyword evidence="6" id="KW-0282">Flagellum</keyword>
<evidence type="ECO:0000256" key="2">
    <source>
        <dbReference type="ARBA" id="ARBA00016013"/>
    </source>
</evidence>
<gene>
    <name evidence="6" type="primary">flgD</name>
    <name evidence="6" type="ORF">HB776_22880</name>
</gene>
<keyword evidence="6" id="KW-0969">Cilium</keyword>
<feature type="region of interest" description="Disordered" evidence="5">
    <location>
        <begin position="1"/>
        <end position="20"/>
    </location>
</feature>
<dbReference type="KEGG" id="trb:HB776_22880"/>
<evidence type="ECO:0000256" key="4">
    <source>
        <dbReference type="ARBA" id="ARBA00024746"/>
    </source>
</evidence>
<dbReference type="GO" id="GO:0044781">
    <property type="term" value="P:bacterial-type flagellum organization"/>
    <property type="evidence" value="ECO:0007669"/>
    <property type="project" value="UniProtKB-KW"/>
</dbReference>
<evidence type="ECO:0000313" key="6">
    <source>
        <dbReference type="EMBL" id="QND73729.1"/>
    </source>
</evidence>
<reference evidence="7" key="1">
    <citation type="journal article" date="2020" name="Mol. Plant Microbe">
        <title>Rhizobial microsymbionts of the narrowly endemic Oxytropis species growing in Kamchatka are characterized by significant genetic diversity and possess a set of genes that are associated with T3SS and T6SS secretion systems and can affect the development of symbiosis.</title>
        <authorList>
            <person name="Safronova V."/>
            <person name="Guro P."/>
            <person name="Sazanova A."/>
            <person name="Kuznetsova I."/>
            <person name="Belimov A."/>
            <person name="Yakubov V."/>
            <person name="Chirak E."/>
            <person name="Afonin A."/>
            <person name="Gogolev Y."/>
            <person name="Andronov E."/>
            <person name="Tikhonovich I."/>
        </authorList>
    </citation>
    <scope>NUCLEOTIDE SEQUENCE [LARGE SCALE GENOMIC DNA]</scope>
    <source>
        <strain evidence="7">581</strain>
    </source>
</reference>
<name>A0A7G6U3Z7_9BRAD</name>
<dbReference type="InterPro" id="IPR005648">
    <property type="entry name" value="FlgD"/>
</dbReference>
<accession>A0A7G6U3Z7</accession>
<evidence type="ECO:0000256" key="5">
    <source>
        <dbReference type="SAM" id="MobiDB-lite"/>
    </source>
</evidence>
<dbReference type="EMBL" id="CP050292">
    <property type="protein sequence ID" value="QND73729.1"/>
    <property type="molecule type" value="Genomic_DNA"/>
</dbReference>
<dbReference type="RefSeq" id="WP_120287535.1">
    <property type="nucleotide sequence ID" value="NZ_CP050292.1"/>
</dbReference>
<dbReference type="AlphaFoldDB" id="A0A7G6U3Z7"/>
<evidence type="ECO:0000256" key="1">
    <source>
        <dbReference type="ARBA" id="ARBA00010577"/>
    </source>
</evidence>
<comment type="similarity">
    <text evidence="1">Belongs to the FlgD family.</text>
</comment>
<comment type="function">
    <text evidence="4">Required for flagellar hook formation. May act as a scaffolding protein.</text>
</comment>
<sequence>MIVNGVDTAKSTTSTTSSTSSTNMIDYNGFLQLLIAQMRNQDPTNPTDSTEYMSQLAQLSSVEQAVQTNAKLDTLLSTSAITQAEGLIGRTASFTDESGTSTTGKIKEVYIIQGGAVATLENGTKVQLGPGITIS</sequence>
<protein>
    <recommendedName>
        <fullName evidence="2">Basal-body rod modification protein FlgD</fullName>
    </recommendedName>
</protein>
<dbReference type="NCBIfam" id="NF004670">
    <property type="entry name" value="PRK06009.1"/>
    <property type="match status" value="1"/>
</dbReference>
<keyword evidence="3" id="KW-1005">Bacterial flagellum biogenesis</keyword>
<dbReference type="Proteomes" id="UP000515291">
    <property type="component" value="Chromosome"/>
</dbReference>
<evidence type="ECO:0000256" key="3">
    <source>
        <dbReference type="ARBA" id="ARBA00022795"/>
    </source>
</evidence>
<keyword evidence="6" id="KW-0966">Cell projection</keyword>
<feature type="compositionally biased region" description="Low complexity" evidence="5">
    <location>
        <begin position="11"/>
        <end position="20"/>
    </location>
</feature>
<proteinExistence type="inferred from homology"/>
<evidence type="ECO:0000313" key="7">
    <source>
        <dbReference type="Proteomes" id="UP000515291"/>
    </source>
</evidence>
<dbReference type="Pfam" id="PF03963">
    <property type="entry name" value="FlgD"/>
    <property type="match status" value="1"/>
</dbReference>